<keyword evidence="1" id="KW-0812">Transmembrane</keyword>
<evidence type="ECO:0000256" key="1">
    <source>
        <dbReference type="SAM" id="Phobius"/>
    </source>
</evidence>
<feature type="transmembrane region" description="Helical" evidence="1">
    <location>
        <begin position="55"/>
        <end position="74"/>
    </location>
</feature>
<protein>
    <submittedName>
        <fullName evidence="2">Uncharacterized protein</fullName>
    </submittedName>
</protein>
<reference evidence="2" key="1">
    <citation type="journal article" date="2014" name="Front. Microbiol.">
        <title>High frequency of phylogenetically diverse reductive dehalogenase-homologous genes in deep subseafloor sedimentary metagenomes.</title>
        <authorList>
            <person name="Kawai M."/>
            <person name="Futagami T."/>
            <person name="Toyoda A."/>
            <person name="Takaki Y."/>
            <person name="Nishi S."/>
            <person name="Hori S."/>
            <person name="Arai W."/>
            <person name="Tsubouchi T."/>
            <person name="Morono Y."/>
            <person name="Uchiyama I."/>
            <person name="Ito T."/>
            <person name="Fujiyama A."/>
            <person name="Inagaki F."/>
            <person name="Takami H."/>
        </authorList>
    </citation>
    <scope>NUCLEOTIDE SEQUENCE</scope>
    <source>
        <strain evidence="2">Expedition CK06-06</strain>
    </source>
</reference>
<comment type="caution">
    <text evidence="2">The sequence shown here is derived from an EMBL/GenBank/DDBJ whole genome shotgun (WGS) entry which is preliminary data.</text>
</comment>
<accession>X0ZN49</accession>
<gene>
    <name evidence="2" type="ORF">S01H4_05439</name>
</gene>
<feature type="transmembrane region" description="Helical" evidence="1">
    <location>
        <begin position="30"/>
        <end position="48"/>
    </location>
</feature>
<dbReference type="EMBL" id="BART01001578">
    <property type="protein sequence ID" value="GAG71185.1"/>
    <property type="molecule type" value="Genomic_DNA"/>
</dbReference>
<sequence length="80" mass="9501">MIIICLTGSFGIFALSTTDLGFIVYDLQKYIYLLIFFNVFLMKENYFVDLRKKKFKYFFMLILIMIIGGLIISFRKLKFG</sequence>
<keyword evidence="1" id="KW-0472">Membrane</keyword>
<proteinExistence type="predicted"/>
<name>X0ZN49_9ZZZZ</name>
<dbReference type="AlphaFoldDB" id="X0ZN49"/>
<evidence type="ECO:0000313" key="2">
    <source>
        <dbReference type="EMBL" id="GAG71185.1"/>
    </source>
</evidence>
<keyword evidence="1" id="KW-1133">Transmembrane helix</keyword>
<organism evidence="2">
    <name type="scientific">marine sediment metagenome</name>
    <dbReference type="NCBI Taxonomy" id="412755"/>
    <lineage>
        <taxon>unclassified sequences</taxon>
        <taxon>metagenomes</taxon>
        <taxon>ecological metagenomes</taxon>
    </lineage>
</organism>